<dbReference type="OrthoDB" id="5343781at2"/>
<feature type="signal peptide" evidence="1">
    <location>
        <begin position="1"/>
        <end position="21"/>
    </location>
</feature>
<reference evidence="2 3" key="1">
    <citation type="submission" date="2018-06" db="EMBL/GenBank/DDBJ databases">
        <title>Genomic Encyclopedia of Archaeal and Bacterial Type Strains, Phase II (KMG-II): from individual species to whole genera.</title>
        <authorList>
            <person name="Goeker M."/>
        </authorList>
    </citation>
    <scope>NUCLEOTIDE SEQUENCE [LARGE SCALE GENOMIC DNA]</scope>
    <source>
        <strain evidence="2 3">DSM 13087</strain>
    </source>
</reference>
<dbReference type="STRING" id="121821.GCA_001870675_01277"/>
<evidence type="ECO:0000313" key="2">
    <source>
        <dbReference type="EMBL" id="PZX40675.1"/>
    </source>
</evidence>
<dbReference type="SUPFAM" id="SSF49503">
    <property type="entry name" value="Cupredoxins"/>
    <property type="match status" value="1"/>
</dbReference>
<dbReference type="RefSeq" id="WP_084386290.1">
    <property type="nucleotide sequence ID" value="NZ_MEHT01000023.1"/>
</dbReference>
<comment type="caution">
    <text evidence="2">The sequence shown here is derived from an EMBL/GenBank/DDBJ whole genome shotgun (WGS) entry which is preliminary data.</text>
</comment>
<organism evidence="2 3">
    <name type="scientific">Roseinatronobacter thiooxidans</name>
    <dbReference type="NCBI Taxonomy" id="121821"/>
    <lineage>
        <taxon>Bacteria</taxon>
        <taxon>Pseudomonadati</taxon>
        <taxon>Pseudomonadota</taxon>
        <taxon>Alphaproteobacteria</taxon>
        <taxon>Rhodobacterales</taxon>
        <taxon>Paracoccaceae</taxon>
        <taxon>Roseinatronobacter</taxon>
    </lineage>
</organism>
<gene>
    <name evidence="2" type="ORF">LY56_02558</name>
</gene>
<evidence type="ECO:0000256" key="1">
    <source>
        <dbReference type="SAM" id="SignalP"/>
    </source>
</evidence>
<dbReference type="Gene3D" id="2.60.40.420">
    <property type="entry name" value="Cupredoxins - blue copper proteins"/>
    <property type="match status" value="1"/>
</dbReference>
<sequence length="141" mass="15430">MIRITTLAAASLLAFGGAAHAIGGDLSSLPEALELQVGTGDNGFGMEPSEFQMQTGQAYRLKVQAVGWHECNWQAPRFFQNAWLRKIEAGNMEIKVAQLNELEMDADGEVELFFVPIRPGTYSFGCRGLEDRGMTGTFVVQ</sequence>
<feature type="chain" id="PRO_5016039115" evidence="1">
    <location>
        <begin position="22"/>
        <end position="141"/>
    </location>
</feature>
<evidence type="ECO:0000313" key="3">
    <source>
        <dbReference type="Proteomes" id="UP000249364"/>
    </source>
</evidence>
<dbReference type="Proteomes" id="UP000249364">
    <property type="component" value="Unassembled WGS sequence"/>
</dbReference>
<dbReference type="InterPro" id="IPR008972">
    <property type="entry name" value="Cupredoxin"/>
</dbReference>
<name>A0A2W7QQN8_9RHOB</name>
<keyword evidence="1" id="KW-0732">Signal</keyword>
<accession>A0A2W7QQN8</accession>
<proteinExistence type="predicted"/>
<protein>
    <submittedName>
        <fullName evidence="2">Putative cupredoxin-like copper-binding protein</fullName>
    </submittedName>
</protein>
<dbReference type="AlphaFoldDB" id="A0A2W7QQN8"/>
<keyword evidence="3" id="KW-1185">Reference proteome</keyword>
<dbReference type="EMBL" id="QKZQ01000012">
    <property type="protein sequence ID" value="PZX40675.1"/>
    <property type="molecule type" value="Genomic_DNA"/>
</dbReference>